<reference evidence="4" key="1">
    <citation type="submission" date="2016-11" db="UniProtKB">
        <authorList>
            <consortium name="WormBaseParasite"/>
        </authorList>
    </citation>
    <scope>IDENTIFICATION</scope>
</reference>
<dbReference type="Proteomes" id="UP000095287">
    <property type="component" value="Unplaced"/>
</dbReference>
<keyword evidence="2" id="KW-0732">Signal</keyword>
<dbReference type="AlphaFoldDB" id="A0A1I7Z2B0"/>
<dbReference type="WBParaSite" id="L893_g22099.t1">
    <property type="protein sequence ID" value="L893_g22099.t1"/>
    <property type="gene ID" value="L893_g22099"/>
</dbReference>
<evidence type="ECO:0000256" key="1">
    <source>
        <dbReference type="SAM" id="MobiDB-lite"/>
    </source>
</evidence>
<sequence>MFLRLLLWATLLHVASACWCCGTPSCGCGCGGGGGWGYVPPQTIGYNRYPIYLRIPASQPVREKVVTVIRDEPVQPRVITRVVHEPQYIHVQAPPQADSYSVGPASYQSVQSPQTYQTVQSPPTYQTVQSPPSFQTVQSPPSYQSQPLQSPPLPSHTSYQAVQSPAVSSSGYSSDSGVSGMSTSQDFSQSFRGYVLKRVTI</sequence>
<feature type="signal peptide" evidence="2">
    <location>
        <begin position="1"/>
        <end position="17"/>
    </location>
</feature>
<feature type="compositionally biased region" description="Low complexity" evidence="1">
    <location>
        <begin position="138"/>
        <end position="148"/>
    </location>
</feature>
<dbReference type="PROSITE" id="PS51257">
    <property type="entry name" value="PROKAR_LIPOPROTEIN"/>
    <property type="match status" value="1"/>
</dbReference>
<feature type="region of interest" description="Disordered" evidence="1">
    <location>
        <begin position="111"/>
        <end position="185"/>
    </location>
</feature>
<protein>
    <submittedName>
        <fullName evidence="4">DM5 domain-containing protein</fullName>
    </submittedName>
</protein>
<organism evidence="3 4">
    <name type="scientific">Steinernema glaseri</name>
    <dbReference type="NCBI Taxonomy" id="37863"/>
    <lineage>
        <taxon>Eukaryota</taxon>
        <taxon>Metazoa</taxon>
        <taxon>Ecdysozoa</taxon>
        <taxon>Nematoda</taxon>
        <taxon>Chromadorea</taxon>
        <taxon>Rhabditida</taxon>
        <taxon>Tylenchina</taxon>
        <taxon>Panagrolaimomorpha</taxon>
        <taxon>Strongyloidoidea</taxon>
        <taxon>Steinernematidae</taxon>
        <taxon>Steinernema</taxon>
    </lineage>
</organism>
<feature type="compositionally biased region" description="Low complexity" evidence="1">
    <location>
        <begin position="162"/>
        <end position="184"/>
    </location>
</feature>
<evidence type="ECO:0000313" key="3">
    <source>
        <dbReference type="Proteomes" id="UP000095287"/>
    </source>
</evidence>
<accession>A0A1I7Z2B0</accession>
<feature type="chain" id="PRO_5009312887" evidence="2">
    <location>
        <begin position="18"/>
        <end position="201"/>
    </location>
</feature>
<name>A0A1I7Z2B0_9BILA</name>
<evidence type="ECO:0000256" key="2">
    <source>
        <dbReference type="SAM" id="SignalP"/>
    </source>
</evidence>
<keyword evidence="3" id="KW-1185">Reference proteome</keyword>
<proteinExistence type="predicted"/>
<evidence type="ECO:0000313" key="4">
    <source>
        <dbReference type="WBParaSite" id="L893_g22099.t1"/>
    </source>
</evidence>
<feature type="compositionally biased region" description="Polar residues" evidence="1">
    <location>
        <begin position="111"/>
        <end position="137"/>
    </location>
</feature>